<reference evidence="2 3" key="1">
    <citation type="submission" date="2017-04" db="EMBL/GenBank/DDBJ databases">
        <authorList>
            <person name="Veseli I.A."/>
            <person name="Tang C."/>
            <person name="Pombert J.-F."/>
        </authorList>
    </citation>
    <scope>NUCLEOTIDE SEQUENCE [LARGE SCALE GENOMIC DNA]</scope>
    <source>
        <strain evidence="2 3">ATCC 700373</strain>
    </source>
</reference>
<sequence>MQIDLNCDLGESFGHYQMGNDREVIPLITSANIACGFHAGDENVMAETIRLAKKSGVSVGAHPGFPDKQGFGRRQMDMSLEEIYNLMIYQIGAIKTFCDINKIKLNHVKPHGALYQIAVRQREVANTIATAVYHIDPELYLVGLSNSVLIEAGKAQGLKVASEVFADRRYERDGQLVSRKKAGASIEDTEEAIEQVIRMVKDGKVKAITGEIIEIKADTICVHGDGAHALEFVKEIRSRLAEVNIDIVQLGG</sequence>
<comment type="catalytic activity">
    <reaction evidence="1">
        <text>5-oxo-L-proline + ATP + 2 H2O = L-glutamate + ADP + phosphate + H(+)</text>
        <dbReference type="Rhea" id="RHEA:10348"/>
        <dbReference type="ChEBI" id="CHEBI:15377"/>
        <dbReference type="ChEBI" id="CHEBI:15378"/>
        <dbReference type="ChEBI" id="CHEBI:29985"/>
        <dbReference type="ChEBI" id="CHEBI:30616"/>
        <dbReference type="ChEBI" id="CHEBI:43474"/>
        <dbReference type="ChEBI" id="CHEBI:58402"/>
        <dbReference type="ChEBI" id="CHEBI:456216"/>
        <dbReference type="EC" id="3.5.2.9"/>
    </reaction>
</comment>
<keyword evidence="1" id="KW-0378">Hydrolase</keyword>
<dbReference type="SUPFAM" id="SSF88713">
    <property type="entry name" value="Glycoside hydrolase/deacetylase"/>
    <property type="match status" value="1"/>
</dbReference>
<dbReference type="PANTHER" id="PTHR30292:SF0">
    <property type="entry name" value="5-OXOPROLINASE SUBUNIT A"/>
    <property type="match status" value="1"/>
</dbReference>
<gene>
    <name evidence="1" type="primary">pxpA</name>
    <name evidence="2" type="ORF">B5P37_00360</name>
</gene>
<proteinExistence type="inferred from homology"/>
<dbReference type="NCBIfam" id="NF003814">
    <property type="entry name" value="PRK05406.1-3"/>
    <property type="match status" value="1"/>
</dbReference>
<dbReference type="Proteomes" id="UP000242864">
    <property type="component" value="Chromosome"/>
</dbReference>
<dbReference type="InterPro" id="IPR011330">
    <property type="entry name" value="Glyco_hydro/deAcase_b/a-brl"/>
</dbReference>
<accession>A0AAC9RMT1</accession>
<dbReference type="GO" id="GO:0005975">
    <property type="term" value="P:carbohydrate metabolic process"/>
    <property type="evidence" value="ECO:0007669"/>
    <property type="project" value="InterPro"/>
</dbReference>
<evidence type="ECO:0000313" key="2">
    <source>
        <dbReference type="EMBL" id="ARJ49911.1"/>
    </source>
</evidence>
<keyword evidence="1" id="KW-0547">Nucleotide-binding</keyword>
<protein>
    <recommendedName>
        <fullName evidence="1">5-oxoprolinase subunit A</fullName>
        <shortName evidence="1">5-OPase subunit A</shortName>
        <ecNumber evidence="1">3.5.2.9</ecNumber>
    </recommendedName>
    <alternativeName>
        <fullName evidence="1">5-oxoprolinase (ATP-hydrolyzing) subunit A</fullName>
    </alternativeName>
</protein>
<dbReference type="EMBL" id="CP020773">
    <property type="protein sequence ID" value="ARJ49911.1"/>
    <property type="molecule type" value="Genomic_DNA"/>
</dbReference>
<dbReference type="RefSeq" id="WP_085236017.1">
    <property type="nucleotide sequence ID" value="NZ_CP020773.1"/>
</dbReference>
<dbReference type="GO" id="GO:0005524">
    <property type="term" value="F:ATP binding"/>
    <property type="evidence" value="ECO:0007669"/>
    <property type="project" value="UniProtKB-UniRule"/>
</dbReference>
<dbReference type="Pfam" id="PF03746">
    <property type="entry name" value="LamB_YcsF"/>
    <property type="match status" value="1"/>
</dbReference>
<name>A0AAC9RMT1_9STAP</name>
<dbReference type="InterPro" id="IPR005501">
    <property type="entry name" value="LamB/YcsF/PxpA-like"/>
</dbReference>
<comment type="subunit">
    <text evidence="1">Forms a complex composed of PxpA, PxpB and PxpC.</text>
</comment>
<dbReference type="AlphaFoldDB" id="A0AAC9RMT1"/>
<dbReference type="Gene3D" id="3.20.20.370">
    <property type="entry name" value="Glycoside hydrolase/deacetylase"/>
    <property type="match status" value="1"/>
</dbReference>
<organism evidence="2 3">
    <name type="scientific">Staphylococcus lutrae</name>
    <dbReference type="NCBI Taxonomy" id="155085"/>
    <lineage>
        <taxon>Bacteria</taxon>
        <taxon>Bacillati</taxon>
        <taxon>Bacillota</taxon>
        <taxon>Bacilli</taxon>
        <taxon>Bacillales</taxon>
        <taxon>Staphylococcaceae</taxon>
        <taxon>Staphylococcus</taxon>
    </lineage>
</organism>
<evidence type="ECO:0000313" key="3">
    <source>
        <dbReference type="Proteomes" id="UP000242864"/>
    </source>
</evidence>
<comment type="similarity">
    <text evidence="1">Belongs to the LamB/PxpA family.</text>
</comment>
<keyword evidence="3" id="KW-1185">Reference proteome</keyword>
<dbReference type="KEGG" id="slz:B5P37_00360"/>
<dbReference type="HAMAP" id="MF_00691">
    <property type="entry name" value="PxpA"/>
    <property type="match status" value="1"/>
</dbReference>
<dbReference type="EC" id="3.5.2.9" evidence="1"/>
<dbReference type="PANTHER" id="PTHR30292">
    <property type="entry name" value="UNCHARACTERIZED PROTEIN YBGL-RELATED"/>
    <property type="match status" value="1"/>
</dbReference>
<dbReference type="CDD" id="cd10787">
    <property type="entry name" value="LamB_YcsF_like"/>
    <property type="match status" value="1"/>
</dbReference>
<dbReference type="GO" id="GO:0017168">
    <property type="term" value="F:5-oxoprolinase (ATP-hydrolyzing) activity"/>
    <property type="evidence" value="ECO:0007669"/>
    <property type="project" value="UniProtKB-UniRule"/>
</dbReference>
<dbReference type="NCBIfam" id="NF003813">
    <property type="entry name" value="PRK05406.1-2"/>
    <property type="match status" value="1"/>
</dbReference>
<evidence type="ECO:0000256" key="1">
    <source>
        <dbReference type="HAMAP-Rule" id="MF_00691"/>
    </source>
</evidence>
<comment type="function">
    <text evidence="1">Catalyzes the cleavage of 5-oxoproline to form L-glutamate coupled to the hydrolysis of ATP to ADP and inorganic phosphate.</text>
</comment>
<dbReference type="NCBIfam" id="NF003816">
    <property type="entry name" value="PRK05406.1-5"/>
    <property type="match status" value="1"/>
</dbReference>
<keyword evidence="1" id="KW-0067">ATP-binding</keyword>